<keyword evidence="5 11" id="KW-0645">Protease</keyword>
<evidence type="ECO:0000256" key="8">
    <source>
        <dbReference type="ARBA" id="ARBA00023157"/>
    </source>
</evidence>
<dbReference type="GO" id="GO:0006508">
    <property type="term" value="P:proteolysis"/>
    <property type="evidence" value="ECO:0007669"/>
    <property type="project" value="UniProtKB-KW"/>
</dbReference>
<evidence type="ECO:0000313" key="13">
    <source>
        <dbReference type="Proteomes" id="UP001154282"/>
    </source>
</evidence>
<evidence type="ECO:0000256" key="9">
    <source>
        <dbReference type="ARBA" id="ARBA00023180"/>
    </source>
</evidence>
<dbReference type="GO" id="GO:0005576">
    <property type="term" value="C:extracellular region"/>
    <property type="evidence" value="ECO:0007669"/>
    <property type="project" value="UniProtKB-SubCell"/>
</dbReference>
<evidence type="ECO:0000256" key="1">
    <source>
        <dbReference type="ARBA" id="ARBA00004613"/>
    </source>
</evidence>
<gene>
    <name evidence="12" type="ORF">LITE_LOCUS43253</name>
</gene>
<dbReference type="AlphaFoldDB" id="A0AAV0QKI3"/>
<dbReference type="GO" id="GO:0005773">
    <property type="term" value="C:vacuole"/>
    <property type="evidence" value="ECO:0007669"/>
    <property type="project" value="TreeGrafter"/>
</dbReference>
<keyword evidence="9" id="KW-0325">Glycoprotein</keyword>
<dbReference type="PROSITE" id="PS00131">
    <property type="entry name" value="CARBOXYPEPT_SER_SER"/>
    <property type="match status" value="1"/>
</dbReference>
<evidence type="ECO:0000256" key="5">
    <source>
        <dbReference type="ARBA" id="ARBA00022670"/>
    </source>
</evidence>
<dbReference type="PROSITE" id="PS00560">
    <property type="entry name" value="CARBOXYPEPT_SER_HIS"/>
    <property type="match status" value="1"/>
</dbReference>
<evidence type="ECO:0000256" key="11">
    <source>
        <dbReference type="RuleBase" id="RU361156"/>
    </source>
</evidence>
<dbReference type="PRINTS" id="PR00724">
    <property type="entry name" value="CRBOXYPTASEC"/>
</dbReference>
<evidence type="ECO:0000256" key="4">
    <source>
        <dbReference type="ARBA" id="ARBA00022645"/>
    </source>
</evidence>
<comment type="similarity">
    <text evidence="2 11">Belongs to the peptidase S10 family.</text>
</comment>
<evidence type="ECO:0000256" key="3">
    <source>
        <dbReference type="ARBA" id="ARBA00022525"/>
    </source>
</evidence>
<keyword evidence="8" id="KW-1015">Disulfide bond</keyword>
<dbReference type="Proteomes" id="UP001154282">
    <property type="component" value="Unassembled WGS sequence"/>
</dbReference>
<dbReference type="EMBL" id="CAMGYJ010000009">
    <property type="protein sequence ID" value="CAI0544663.1"/>
    <property type="molecule type" value="Genomic_DNA"/>
</dbReference>
<keyword evidence="4 11" id="KW-0121">Carboxypeptidase</keyword>
<keyword evidence="3" id="KW-0964">Secreted</keyword>
<evidence type="ECO:0000256" key="6">
    <source>
        <dbReference type="ARBA" id="ARBA00022729"/>
    </source>
</evidence>
<evidence type="ECO:0000256" key="10">
    <source>
        <dbReference type="ARBA" id="ARBA00037399"/>
    </source>
</evidence>
<keyword evidence="6" id="KW-0732">Signal</keyword>
<dbReference type="InterPro" id="IPR029058">
    <property type="entry name" value="AB_hydrolase_fold"/>
</dbReference>
<dbReference type="PANTHER" id="PTHR11802">
    <property type="entry name" value="SERINE PROTEASE FAMILY S10 SERINE CARBOXYPEPTIDASE"/>
    <property type="match status" value="1"/>
</dbReference>
<comment type="caution">
    <text evidence="12">The sequence shown here is derived from an EMBL/GenBank/DDBJ whole genome shotgun (WGS) entry which is preliminary data.</text>
</comment>
<evidence type="ECO:0000256" key="2">
    <source>
        <dbReference type="ARBA" id="ARBA00009431"/>
    </source>
</evidence>
<proteinExistence type="inferred from homology"/>
<dbReference type="Pfam" id="PF00450">
    <property type="entry name" value="Peptidase_S10"/>
    <property type="match status" value="1"/>
</dbReference>
<reference evidence="12" key="1">
    <citation type="submission" date="2022-08" db="EMBL/GenBank/DDBJ databases">
        <authorList>
            <person name="Gutierrez-Valencia J."/>
        </authorList>
    </citation>
    <scope>NUCLEOTIDE SEQUENCE</scope>
</reference>
<sequence>MQLAALLAGPLKMKCIYILSIATQSHIISPIHHQTTTMASSSSCSISSATCLSLTLFLLFSCSFSAALRHQPSSPSQLKLVSPAAKGAGQAERMIRSLNLFPKHEANIVSNDTSGDDDVHQQRISEKRFSFNVSGGPGPSIQQFGHYAGYYSLPDTKGAKMFYFFFESRVNNTNAPVVIWLTGGPGCASELALFYENGPFKITEDMALQWNDYGWDQASNILYVDQPTGTGFSYTTDDSDIRHDETGVSNDLYNFLQQFFKGHSKYAGNDFYITGESYAGHYIPALASRIFKGNQNKEGIHINMKGFAIGNGLTDPAFQYKAYPEFALAAKLISQSDRDSIASELVPPCESAIAECSPDSEDSCEEALYTCNQIFQSILQIAGNINYYDIRKQCEGQLCYDFSRMENFLGEDTVKSALGVKDDIDFVSCSSEVYDAMMGDWMIDYETGIPALLESGVKVLIYAGEYDLICNWLGNSNWVNGMKWSGQRKFQAAPNVPFVAGNAKSGELKSYGPLSFLKVYNAGHMVPMDQPKVALQMLQGWMQGKLA</sequence>
<dbReference type="InterPro" id="IPR001563">
    <property type="entry name" value="Peptidase_S10"/>
</dbReference>
<dbReference type="Gene3D" id="3.40.50.1820">
    <property type="entry name" value="alpha/beta hydrolase"/>
    <property type="match status" value="1"/>
</dbReference>
<evidence type="ECO:0000256" key="7">
    <source>
        <dbReference type="ARBA" id="ARBA00022801"/>
    </source>
</evidence>
<evidence type="ECO:0000313" key="12">
    <source>
        <dbReference type="EMBL" id="CAI0544663.1"/>
    </source>
</evidence>
<name>A0AAV0QKI3_9ROSI</name>
<dbReference type="PANTHER" id="PTHR11802:SF113">
    <property type="entry name" value="SERINE CARBOXYPEPTIDASE CTSA-4.1"/>
    <property type="match status" value="1"/>
</dbReference>
<keyword evidence="7 11" id="KW-0378">Hydrolase</keyword>
<dbReference type="InterPro" id="IPR033124">
    <property type="entry name" value="Ser_caboxypep_his_AS"/>
</dbReference>
<protein>
    <recommendedName>
        <fullName evidence="11">Carboxypeptidase</fullName>
        <ecNumber evidence="11">3.4.16.-</ecNumber>
    </recommendedName>
</protein>
<comment type="subcellular location">
    <subcellularLocation>
        <location evidence="1">Secreted</location>
    </subcellularLocation>
</comment>
<keyword evidence="13" id="KW-1185">Reference proteome</keyword>
<dbReference type="InterPro" id="IPR018202">
    <property type="entry name" value="Ser_caboxypep_ser_AS"/>
</dbReference>
<accession>A0AAV0QKI3</accession>
<dbReference type="GO" id="GO:0004185">
    <property type="term" value="F:serine-type carboxypeptidase activity"/>
    <property type="evidence" value="ECO:0007669"/>
    <property type="project" value="UniProtKB-UniRule"/>
</dbReference>
<organism evidence="12 13">
    <name type="scientific">Linum tenue</name>
    <dbReference type="NCBI Taxonomy" id="586396"/>
    <lineage>
        <taxon>Eukaryota</taxon>
        <taxon>Viridiplantae</taxon>
        <taxon>Streptophyta</taxon>
        <taxon>Embryophyta</taxon>
        <taxon>Tracheophyta</taxon>
        <taxon>Spermatophyta</taxon>
        <taxon>Magnoliopsida</taxon>
        <taxon>eudicotyledons</taxon>
        <taxon>Gunneridae</taxon>
        <taxon>Pentapetalae</taxon>
        <taxon>rosids</taxon>
        <taxon>fabids</taxon>
        <taxon>Malpighiales</taxon>
        <taxon>Linaceae</taxon>
        <taxon>Linum</taxon>
    </lineage>
</organism>
<dbReference type="FunFam" id="3.40.50.1820:FF:000060">
    <property type="entry name" value="Carboxypeptidase"/>
    <property type="match status" value="1"/>
</dbReference>
<dbReference type="EC" id="3.4.16.-" evidence="11"/>
<dbReference type="SUPFAM" id="SSF53474">
    <property type="entry name" value="alpha/beta-Hydrolases"/>
    <property type="match status" value="1"/>
</dbReference>
<comment type="function">
    <text evidence="10">Probable carboxypeptidase.</text>
</comment>